<evidence type="ECO:0000256" key="1">
    <source>
        <dbReference type="ARBA" id="ARBA00004496"/>
    </source>
</evidence>
<dbReference type="SUPFAM" id="SSF56349">
    <property type="entry name" value="DNA breaking-rejoining enzymes"/>
    <property type="match status" value="1"/>
</dbReference>
<dbReference type="EMBL" id="JABAGV010000021">
    <property type="protein sequence ID" value="MBC2475053.1"/>
    <property type="molecule type" value="Genomic_DNA"/>
</dbReference>
<feature type="domain" description="Tyr recombinase" evidence="10">
    <location>
        <begin position="120"/>
        <end position="296"/>
    </location>
</feature>
<proteinExistence type="predicted"/>
<dbReference type="Proteomes" id="UP001194098">
    <property type="component" value="Unassembled WGS sequence"/>
</dbReference>
<evidence type="ECO:0000256" key="7">
    <source>
        <dbReference type="ARBA" id="ARBA00023172"/>
    </source>
</evidence>
<dbReference type="GO" id="GO:0006310">
    <property type="term" value="P:DNA recombination"/>
    <property type="evidence" value="ECO:0007669"/>
    <property type="project" value="UniProtKB-KW"/>
</dbReference>
<evidence type="ECO:0000256" key="9">
    <source>
        <dbReference type="PROSITE-ProRule" id="PRU01248"/>
    </source>
</evidence>
<dbReference type="RefSeq" id="WP_171781425.1">
    <property type="nucleotide sequence ID" value="NZ_JABAGV010000021.1"/>
</dbReference>
<evidence type="ECO:0000256" key="8">
    <source>
        <dbReference type="ARBA" id="ARBA00023306"/>
    </source>
</evidence>
<dbReference type="InterPro" id="IPR010998">
    <property type="entry name" value="Integrase_recombinase_N"/>
</dbReference>
<keyword evidence="4" id="KW-0159">Chromosome partition</keyword>
<dbReference type="PROSITE" id="PS51898">
    <property type="entry name" value="TYR_RECOMBINASE"/>
    <property type="match status" value="1"/>
</dbReference>
<evidence type="ECO:0000256" key="5">
    <source>
        <dbReference type="ARBA" id="ARBA00022908"/>
    </source>
</evidence>
<dbReference type="Gene3D" id="1.10.150.130">
    <property type="match status" value="1"/>
</dbReference>
<dbReference type="Pfam" id="PF00589">
    <property type="entry name" value="Phage_integrase"/>
    <property type="match status" value="1"/>
</dbReference>
<dbReference type="GO" id="GO:0015074">
    <property type="term" value="P:DNA integration"/>
    <property type="evidence" value="ECO:0007669"/>
    <property type="project" value="UniProtKB-KW"/>
</dbReference>
<comment type="subcellular location">
    <subcellularLocation>
        <location evidence="1">Cytoplasm</location>
    </subcellularLocation>
</comment>
<dbReference type="AlphaFoldDB" id="A0AAW3W985"/>
<sequence length="305" mass="35974">MNKDLPEIIKSYEDYLNIIQEKASSTVYCYIVDIMLLINYLKTKDKYQNLEIDKSFIELIELQDLYGFLSYVKNERNNSSFARARKIASIKSFFKYCETKLKIINNNPCRELEVPKKPNKQINYLNLDESKRLLKDIVGRNKKRDLAILTLFLNCGLRLSELCNIRFKDIREDTLVVRGKGNKDRTIYLNEMCLRAIEDYMEERKHIKHSYLFVSERKNQLCKRQVQYIVQKNISSTGLDVSKYTTHKLRHTAATLLYKHSNVDIRTIQTILGHKNISTTTIYTHVDNEEVRNAIRSNPLNKMQL</sequence>
<evidence type="ECO:0000313" key="13">
    <source>
        <dbReference type="Proteomes" id="UP001194098"/>
    </source>
</evidence>
<evidence type="ECO:0000256" key="2">
    <source>
        <dbReference type="ARBA" id="ARBA00022490"/>
    </source>
</evidence>
<organism evidence="12 13">
    <name type="scientific">Clostridium beijerinckii</name>
    <name type="common">Clostridium MP</name>
    <dbReference type="NCBI Taxonomy" id="1520"/>
    <lineage>
        <taxon>Bacteria</taxon>
        <taxon>Bacillati</taxon>
        <taxon>Bacillota</taxon>
        <taxon>Clostridia</taxon>
        <taxon>Eubacteriales</taxon>
        <taxon>Clostridiaceae</taxon>
        <taxon>Clostridium</taxon>
    </lineage>
</organism>
<keyword evidence="2" id="KW-0963">Cytoplasm</keyword>
<feature type="domain" description="Core-binding (CB)" evidence="11">
    <location>
        <begin position="3"/>
        <end position="98"/>
    </location>
</feature>
<evidence type="ECO:0000259" key="11">
    <source>
        <dbReference type="PROSITE" id="PS51900"/>
    </source>
</evidence>
<dbReference type="InterPro" id="IPR050090">
    <property type="entry name" value="Tyrosine_recombinase_XerCD"/>
</dbReference>
<evidence type="ECO:0000259" key="10">
    <source>
        <dbReference type="PROSITE" id="PS51898"/>
    </source>
</evidence>
<keyword evidence="6 9" id="KW-0238">DNA-binding</keyword>
<protein>
    <submittedName>
        <fullName evidence="12">Tyrosine-type recombinase/integrase</fullName>
    </submittedName>
</protein>
<keyword evidence="5" id="KW-0229">DNA integration</keyword>
<accession>A0AAW3W985</accession>
<reference evidence="12" key="1">
    <citation type="submission" date="2020-04" db="EMBL/GenBank/DDBJ databases">
        <authorList>
            <person name="Brown S."/>
        </authorList>
    </citation>
    <scope>NUCLEOTIDE SEQUENCE</scope>
    <source>
        <strain evidence="12">DJ015</strain>
    </source>
</reference>
<keyword evidence="8" id="KW-0131">Cell cycle</keyword>
<comment type="caution">
    <text evidence="12">The sequence shown here is derived from an EMBL/GenBank/DDBJ whole genome shotgun (WGS) entry which is preliminary data.</text>
</comment>
<evidence type="ECO:0000256" key="3">
    <source>
        <dbReference type="ARBA" id="ARBA00022618"/>
    </source>
</evidence>
<keyword evidence="7" id="KW-0233">DNA recombination</keyword>
<dbReference type="PROSITE" id="PS51900">
    <property type="entry name" value="CB"/>
    <property type="match status" value="1"/>
</dbReference>
<dbReference type="PANTHER" id="PTHR30349:SF77">
    <property type="entry name" value="TYROSINE RECOMBINASE XERC"/>
    <property type="match status" value="1"/>
</dbReference>
<dbReference type="GO" id="GO:0003677">
    <property type="term" value="F:DNA binding"/>
    <property type="evidence" value="ECO:0007669"/>
    <property type="project" value="UniProtKB-UniRule"/>
</dbReference>
<reference evidence="12" key="2">
    <citation type="journal article" date="2022" name="Nat. Biotechnol.">
        <title>Carbon-negative production of acetone and isopropanol by gas fermentation at industrial pilot scale.</title>
        <authorList>
            <person name="Liew F.E."/>
            <person name="Nogle R."/>
            <person name="Abdalla T."/>
            <person name="Rasor B.J."/>
            <person name="Canter C."/>
            <person name="Jensen R.O."/>
            <person name="Wang L."/>
            <person name="Strutz J."/>
            <person name="Chirania P."/>
            <person name="De Tissera S."/>
            <person name="Mueller A.P."/>
            <person name="Ruan Z."/>
            <person name="Gao A."/>
            <person name="Tran L."/>
            <person name="Engle N.L."/>
            <person name="Bromley J.C."/>
            <person name="Daniell J."/>
            <person name="Conrado R."/>
            <person name="Tschaplinski T.J."/>
            <person name="Giannone R.J."/>
            <person name="Hettich R.L."/>
            <person name="Karim A.S."/>
            <person name="Simpson S.D."/>
            <person name="Brown S.D."/>
            <person name="Leang C."/>
            <person name="Jewett M.C."/>
            <person name="Kopke M."/>
        </authorList>
    </citation>
    <scope>NUCLEOTIDE SEQUENCE</scope>
    <source>
        <strain evidence="12">DJ015</strain>
    </source>
</reference>
<dbReference type="InterPro" id="IPR011010">
    <property type="entry name" value="DNA_brk_join_enz"/>
</dbReference>
<evidence type="ECO:0000313" key="12">
    <source>
        <dbReference type="EMBL" id="MBC2475053.1"/>
    </source>
</evidence>
<dbReference type="Gene3D" id="1.10.443.10">
    <property type="entry name" value="Intergrase catalytic core"/>
    <property type="match status" value="1"/>
</dbReference>
<dbReference type="GO" id="GO:0051301">
    <property type="term" value="P:cell division"/>
    <property type="evidence" value="ECO:0007669"/>
    <property type="project" value="UniProtKB-KW"/>
</dbReference>
<name>A0AAW3W985_CLOBE</name>
<dbReference type="InterPro" id="IPR002104">
    <property type="entry name" value="Integrase_catalytic"/>
</dbReference>
<evidence type="ECO:0000256" key="4">
    <source>
        <dbReference type="ARBA" id="ARBA00022829"/>
    </source>
</evidence>
<evidence type="ECO:0000256" key="6">
    <source>
        <dbReference type="ARBA" id="ARBA00023125"/>
    </source>
</evidence>
<dbReference type="InterPro" id="IPR013762">
    <property type="entry name" value="Integrase-like_cat_sf"/>
</dbReference>
<keyword evidence="3" id="KW-0132">Cell division</keyword>
<dbReference type="PANTHER" id="PTHR30349">
    <property type="entry name" value="PHAGE INTEGRASE-RELATED"/>
    <property type="match status" value="1"/>
</dbReference>
<dbReference type="GO" id="GO:0005737">
    <property type="term" value="C:cytoplasm"/>
    <property type="evidence" value="ECO:0007669"/>
    <property type="project" value="UniProtKB-SubCell"/>
</dbReference>
<dbReference type="GO" id="GO:0007059">
    <property type="term" value="P:chromosome segregation"/>
    <property type="evidence" value="ECO:0007669"/>
    <property type="project" value="UniProtKB-KW"/>
</dbReference>
<gene>
    <name evidence="12" type="ORF">HGI39_10085</name>
</gene>
<dbReference type="InterPro" id="IPR044068">
    <property type="entry name" value="CB"/>
</dbReference>